<feature type="transmembrane region" description="Helical" evidence="3">
    <location>
        <begin position="795"/>
        <end position="820"/>
    </location>
</feature>
<evidence type="ECO:0000256" key="4">
    <source>
        <dbReference type="SAM" id="SignalP"/>
    </source>
</evidence>
<gene>
    <name evidence="6" type="ORF">AK812_SmicGene34724</name>
</gene>
<evidence type="ECO:0000259" key="5">
    <source>
        <dbReference type="Pfam" id="PF13458"/>
    </source>
</evidence>
<dbReference type="PANTHER" id="PTHR30483">
    <property type="entry name" value="LEUCINE-SPECIFIC-BINDING PROTEIN"/>
    <property type="match status" value="1"/>
</dbReference>
<feature type="transmembrane region" description="Helical" evidence="3">
    <location>
        <begin position="1735"/>
        <end position="1760"/>
    </location>
</feature>
<feature type="transmembrane region" description="Helical" evidence="3">
    <location>
        <begin position="1382"/>
        <end position="1401"/>
    </location>
</feature>
<evidence type="ECO:0000256" key="1">
    <source>
        <dbReference type="ARBA" id="ARBA00022729"/>
    </source>
</evidence>
<dbReference type="Pfam" id="PF13458">
    <property type="entry name" value="Peripla_BP_6"/>
    <property type="match status" value="1"/>
</dbReference>
<dbReference type="InterPro" id="IPR028081">
    <property type="entry name" value="Leu-bd"/>
</dbReference>
<evidence type="ECO:0000256" key="2">
    <source>
        <dbReference type="SAM" id="MobiDB-lite"/>
    </source>
</evidence>
<dbReference type="SUPFAM" id="SSF53822">
    <property type="entry name" value="Periplasmic binding protein-like I"/>
    <property type="match status" value="1"/>
</dbReference>
<feature type="transmembrane region" description="Helical" evidence="3">
    <location>
        <begin position="1705"/>
        <end position="1723"/>
    </location>
</feature>
<name>A0A1Q9CNB1_SYMMI</name>
<dbReference type="InterPro" id="IPR009030">
    <property type="entry name" value="Growth_fac_rcpt_cys_sf"/>
</dbReference>
<evidence type="ECO:0000256" key="3">
    <source>
        <dbReference type="SAM" id="Phobius"/>
    </source>
</evidence>
<feature type="transmembrane region" description="Helical" evidence="3">
    <location>
        <begin position="835"/>
        <end position="854"/>
    </location>
</feature>
<accession>A0A1Q9CNB1</accession>
<evidence type="ECO:0000313" key="6">
    <source>
        <dbReference type="EMBL" id="OLP84413.1"/>
    </source>
</evidence>
<feature type="transmembrane region" description="Helical" evidence="3">
    <location>
        <begin position="1678"/>
        <end position="1699"/>
    </location>
</feature>
<dbReference type="EMBL" id="LSRX01001044">
    <property type="protein sequence ID" value="OLP84413.1"/>
    <property type="molecule type" value="Genomic_DNA"/>
</dbReference>
<comment type="caution">
    <text evidence="6">The sequence shown here is derived from an EMBL/GenBank/DDBJ whole genome shotgun (WGS) entry which is preliminary data.</text>
</comment>
<keyword evidence="7" id="KW-1185">Reference proteome</keyword>
<keyword evidence="3" id="KW-0812">Transmembrane</keyword>
<dbReference type="Proteomes" id="UP000186817">
    <property type="component" value="Unassembled WGS sequence"/>
</dbReference>
<feature type="chain" id="PRO_5013045165" description="Leucine-binding protein domain-containing protein" evidence="4">
    <location>
        <begin position="24"/>
        <end position="1765"/>
    </location>
</feature>
<organism evidence="6 7">
    <name type="scientific">Symbiodinium microadriaticum</name>
    <name type="common">Dinoflagellate</name>
    <name type="synonym">Zooxanthella microadriatica</name>
    <dbReference type="NCBI Taxonomy" id="2951"/>
    <lineage>
        <taxon>Eukaryota</taxon>
        <taxon>Sar</taxon>
        <taxon>Alveolata</taxon>
        <taxon>Dinophyceae</taxon>
        <taxon>Suessiales</taxon>
        <taxon>Symbiodiniaceae</taxon>
        <taxon>Symbiodinium</taxon>
    </lineage>
</organism>
<proteinExistence type="predicted"/>
<reference evidence="6 7" key="1">
    <citation type="submission" date="2016-02" db="EMBL/GenBank/DDBJ databases">
        <title>Genome analysis of coral dinoflagellate symbionts highlights evolutionary adaptations to a symbiotic lifestyle.</title>
        <authorList>
            <person name="Aranda M."/>
            <person name="Li Y."/>
            <person name="Liew Y.J."/>
            <person name="Baumgarten S."/>
            <person name="Simakov O."/>
            <person name="Wilson M."/>
            <person name="Piel J."/>
            <person name="Ashoor H."/>
            <person name="Bougouffa S."/>
            <person name="Bajic V.B."/>
            <person name="Ryu T."/>
            <person name="Ravasi T."/>
            <person name="Bayer T."/>
            <person name="Micklem G."/>
            <person name="Kim H."/>
            <person name="Bhak J."/>
            <person name="Lajeunesse T.C."/>
            <person name="Voolstra C.R."/>
        </authorList>
    </citation>
    <scope>NUCLEOTIDE SEQUENCE [LARGE SCALE GENOMIC DNA]</scope>
    <source>
        <strain evidence="6 7">CCMP2467</strain>
    </source>
</reference>
<keyword evidence="3" id="KW-1133">Transmembrane helix</keyword>
<feature type="transmembrane region" description="Helical" evidence="3">
    <location>
        <begin position="1482"/>
        <end position="1506"/>
    </location>
</feature>
<keyword evidence="3" id="KW-0472">Membrane</keyword>
<feature type="transmembrane region" description="Helical" evidence="3">
    <location>
        <begin position="1630"/>
        <end position="1657"/>
    </location>
</feature>
<feature type="signal peptide" evidence="4">
    <location>
        <begin position="1"/>
        <end position="23"/>
    </location>
</feature>
<dbReference type="InterPro" id="IPR028082">
    <property type="entry name" value="Peripla_BP_I"/>
</dbReference>
<protein>
    <recommendedName>
        <fullName evidence="5">Leucine-binding protein domain-containing protein</fullName>
    </recommendedName>
</protein>
<feature type="region of interest" description="Disordered" evidence="2">
    <location>
        <begin position="563"/>
        <end position="588"/>
    </location>
</feature>
<dbReference type="SUPFAM" id="SSF57184">
    <property type="entry name" value="Growth factor receptor domain"/>
    <property type="match status" value="1"/>
</dbReference>
<dbReference type="Gene3D" id="3.40.50.2300">
    <property type="match status" value="2"/>
</dbReference>
<feature type="domain" description="Leucine-binding protein" evidence="5">
    <location>
        <begin position="32"/>
        <end position="354"/>
    </location>
</feature>
<dbReference type="InterPro" id="IPR051010">
    <property type="entry name" value="BCAA_transport"/>
</dbReference>
<dbReference type="OrthoDB" id="420724at2759"/>
<evidence type="ECO:0000313" key="7">
    <source>
        <dbReference type="Proteomes" id="UP000186817"/>
    </source>
</evidence>
<sequence length="1765" mass="192214">MHGFSGFVWRLAIILAVLAQVPAFNITVSGTLSLTGADPTDSLEALQGLQLILDLLPRGIIEGINLDIRDDAGSAEEVRRQYADMLQDAHAPVGPDGGYNLRVFIGPISRELSEVAANLTSSHSVPILLPFVSLPEKQRNQGHGRTLINSLEVPPELFMRRPLQTLHARGAKTVAIWESAEPYFAAMCQGAATAATAMGMTLVYRHRSSAIDNVIEDMRKMAAEGPDVFVVCAEYKQGVELMMSIDFLHFSPKAILMWDSATPEFSEALLVASALHILAPEIWSSRIEPCTIHPCDTSVTREAFAAAYQSRYNMEPSLFAAQAAAAAMALTVKLADELESILFSNSVAPAFRQVNTEIQLLLLECDATRDSFYQLLCFNSQGFLVSSIMGVSQLVAVNVSDGGRRLQGSLQPPQADIISTGTLLAYTRLTPQLLEVYQISQASSLQLPIAYPRPSEDSRELMRYPCEDGFEVVTSALFRMLANIADNTTGQGPSTPCTPCLDGSSRDSRSPICTACPAGTQATSQGQSECKDCLQGAVCDPANSTLVVAPDYIVSMNEGDAAASTEATGAVPEGPNGPEEDSAPRSPSKGLRGVALAFAVASAAFLVWALASERWHCFHVEVPPSEVYEMFKAMVAILPATGHRTNFSPALQRKLERSTEPHVAFELQAGLWSASANALCKPHDAIFSVFVDAEMCKAKLLHFCDDILEGPEGSKNDPIALNIYENCRKSVRGGGVSLSFLAEPPTKNEFETVNEYTTMDGLQSELGQDEQDHDPDLCDTLANCDTLEAMRPWNLLLIAVMMLTVLEMVTAAVFFAWALLAKAGEDILTKRGCNVMFLAALSLAAVIGLDIYIGEKYPLEDIIRVEDLYYFMLPDGSDPKGYSSLLEQEDWSPAPEMTLPQLSKRSQKHWGLLELEPGRPSPPSSMMELEDVIGQAYNSSRSAELQMVTMKPLMAIPPTKWKGALAVLGANLMAALATRDMGAFLDPLKEAAKRAWGKSDVIIDSWLQYLQKSVVDAPGRGGNDFDAMLGDFKDMKSASDVCDNFGDGACRSLAVLDEVKAEAATLFSSLRNTFQAKMSQARKLVQSCTQVLSKMRAFWKEIEGPVKRILSLVVEAGKEAGSAGLLHTVVNTMGNPELLEDIQELFRKLFTNFPKVVKAVRELADRFVAFVQGLRPLLLQLKDAVFKVKKLLTKGIDKAQVILAEEADSKEAEIKFKISQELQAQADKAGAIWGLVEEIDSPNAQNGVSGASNGTSLLEQSAPFAGNVMGLISNFASAGRLCSPAARVGSIFLSEIQHMHSTARDFLSSLGSASLDQAPDYYYFHGLLFSCTVKGRCLGGNLCAGNSSGALCLQCQPGLVLDPDSTEPDPCRPCGDEWRDTWHGLIIGICVYLVAFAWLLASHVNACKSLSSTSASTLRSLVNYFQFTAITAKIMTPEYMADFLPNTQGYFRVVAALVLDPIEEIPVSCFIPMWKPYQVKVLIGFCILPLTLLISLLLLFAWEFILAPLLFQSCSREDSPDMSEEEQLGELHGQRVSQTTGRSVHHTHSIEFHRASRARPSLRRLLAKFSEASMIWCHLLLPMSVFNMLGAVLCLDPQVAAVTVVDYPQPVNVLLSDLGLPCDDPSHQPWLILAVVGLAAYGLAIPWGLLLIVRAMYAENWLSERATGYFLHGARPGYLYTGLLTLMVIDSAAILSTILTLGRFLRLQGLLGVYCIACLVLSWTRPYDERDHSVLLRLEVTGMACQLLGVASMMIGAPWLKVNQV</sequence>
<keyword evidence="1 4" id="KW-0732">Signal</keyword>